<feature type="transmembrane region" description="Helical" evidence="2">
    <location>
        <begin position="166"/>
        <end position="186"/>
    </location>
</feature>
<dbReference type="InterPro" id="IPR041268">
    <property type="entry name" value="HU-CCDC81_bac_2"/>
</dbReference>
<feature type="region of interest" description="Disordered" evidence="1">
    <location>
        <begin position="289"/>
        <end position="311"/>
    </location>
</feature>
<evidence type="ECO:0000313" key="5">
    <source>
        <dbReference type="Proteomes" id="UP001250698"/>
    </source>
</evidence>
<dbReference type="Pfam" id="PF18174">
    <property type="entry name" value="HU-CCDC81_bac_1"/>
    <property type="match status" value="1"/>
</dbReference>
<accession>A0ABU3TFJ3</accession>
<dbReference type="InterPro" id="IPR007730">
    <property type="entry name" value="SPOR-like_dom"/>
</dbReference>
<comment type="caution">
    <text evidence="4">The sequence shown here is derived from an EMBL/GenBank/DDBJ whole genome shotgun (WGS) entry which is preliminary data.</text>
</comment>
<dbReference type="InterPro" id="IPR036680">
    <property type="entry name" value="SPOR-like_sf"/>
</dbReference>
<dbReference type="Gene3D" id="3.30.70.1070">
    <property type="entry name" value="Sporulation related repeat"/>
    <property type="match status" value="1"/>
</dbReference>
<evidence type="ECO:0000256" key="1">
    <source>
        <dbReference type="SAM" id="MobiDB-lite"/>
    </source>
</evidence>
<dbReference type="InterPro" id="IPR040495">
    <property type="entry name" value="HU-CCDC81_bac_1"/>
</dbReference>
<gene>
    <name evidence="4" type="ORF">ROI90_06940</name>
</gene>
<keyword evidence="2" id="KW-1133">Transmembrane helix</keyword>
<dbReference type="SUPFAM" id="SSF110997">
    <property type="entry name" value="Sporulation related repeat"/>
    <property type="match status" value="1"/>
</dbReference>
<evidence type="ECO:0000256" key="2">
    <source>
        <dbReference type="SAM" id="Phobius"/>
    </source>
</evidence>
<reference evidence="4 5" key="1">
    <citation type="submission" date="2023-10" db="EMBL/GenBank/DDBJ databases">
        <title>Hymenobacter endophyticus sp. nov., an isolate from the leaf tissues of wheat.</title>
        <authorList>
            <person name="Dai Y."/>
        </authorList>
    </citation>
    <scope>NUCLEOTIDE SEQUENCE [LARGE SCALE GENOMIC DNA]</scope>
    <source>
        <strain evidence="4 5">ZK17L-C2</strain>
    </source>
</reference>
<evidence type="ECO:0000313" key="4">
    <source>
        <dbReference type="EMBL" id="MDU0370124.1"/>
    </source>
</evidence>
<sequence length="393" mass="41715">MLSDHIRTLLRDHDCVIIPDFGGLIADYAPAQIHPVRHTLAPPAKRVAFNQSLTRNDGLLVDALSARLNISTAQARQLVREAVLRMEQELESGLRTELSGVGVFRRTPGRGLEFEYTGAQNLLNSSFGLPELVSRPVRATDALLARERPTPAPLLAASRSKKVARAFRTVGTVVIAGLVLSANYIFADMFGYLPEQLRLPLPAVTAAAPAVEVVPPVRSQQATLGNPTSELAATPTPSITPEPAAVSAVTATTPVTTPVVVNRPAVVATVVAKPTAKPAVQTVKGKAAAKPAAKAPGWEKAAATNATNGAASSTIKSRTGRYYIVAGSYTSLANAEKGRQALVRLGHPARVILPAAGSRQYMLSAADYPDRASADRQAIILRKRLGDLWIKNY</sequence>
<dbReference type="PROSITE" id="PS51724">
    <property type="entry name" value="SPOR"/>
    <property type="match status" value="1"/>
</dbReference>
<dbReference type="EMBL" id="JAWDJT010000003">
    <property type="protein sequence ID" value="MDU0370124.1"/>
    <property type="molecule type" value="Genomic_DNA"/>
</dbReference>
<dbReference type="Proteomes" id="UP001250698">
    <property type="component" value="Unassembled WGS sequence"/>
</dbReference>
<proteinExistence type="predicted"/>
<dbReference type="RefSeq" id="WP_315997612.1">
    <property type="nucleotide sequence ID" value="NZ_JAWDJT010000003.1"/>
</dbReference>
<keyword evidence="2" id="KW-0812">Transmembrane</keyword>
<evidence type="ECO:0000259" key="3">
    <source>
        <dbReference type="PROSITE" id="PS51724"/>
    </source>
</evidence>
<organism evidence="4 5">
    <name type="scientific">Hymenobacter endophyticus</name>
    <dbReference type="NCBI Taxonomy" id="3076335"/>
    <lineage>
        <taxon>Bacteria</taxon>
        <taxon>Pseudomonadati</taxon>
        <taxon>Bacteroidota</taxon>
        <taxon>Cytophagia</taxon>
        <taxon>Cytophagales</taxon>
        <taxon>Hymenobacteraceae</taxon>
        <taxon>Hymenobacter</taxon>
    </lineage>
</organism>
<keyword evidence="2" id="KW-0472">Membrane</keyword>
<protein>
    <submittedName>
        <fullName evidence="4">SPOR domain-containing protein</fullName>
    </submittedName>
</protein>
<name>A0ABU3TFJ3_9BACT</name>
<keyword evidence="5" id="KW-1185">Reference proteome</keyword>
<feature type="domain" description="SPOR" evidence="3">
    <location>
        <begin position="316"/>
        <end position="393"/>
    </location>
</feature>
<dbReference type="Pfam" id="PF05036">
    <property type="entry name" value="SPOR"/>
    <property type="match status" value="1"/>
</dbReference>
<dbReference type="Pfam" id="PF18175">
    <property type="entry name" value="HU-CCDC81_bac_2"/>
    <property type="match status" value="1"/>
</dbReference>